<feature type="region of interest" description="Disordered" evidence="1">
    <location>
        <begin position="285"/>
        <end position="306"/>
    </location>
</feature>
<organism evidence="2 3">
    <name type="scientific">Candidatus Mailhella merdigallinarum</name>
    <dbReference type="NCBI Taxonomy" id="2838658"/>
    <lineage>
        <taxon>Bacteria</taxon>
        <taxon>Pseudomonadati</taxon>
        <taxon>Thermodesulfobacteriota</taxon>
        <taxon>Desulfovibrionia</taxon>
        <taxon>Desulfovibrionales</taxon>
        <taxon>Desulfovibrionaceae</taxon>
        <taxon>Mailhella</taxon>
    </lineage>
</organism>
<dbReference type="EMBL" id="DXAN01000003">
    <property type="protein sequence ID" value="HJA07745.1"/>
    <property type="molecule type" value="Genomic_DNA"/>
</dbReference>
<gene>
    <name evidence="2" type="ORF">H9962_00930</name>
</gene>
<reference evidence="2" key="1">
    <citation type="journal article" date="2021" name="PeerJ">
        <title>Extensive microbial diversity within the chicken gut microbiome revealed by metagenomics and culture.</title>
        <authorList>
            <person name="Gilroy R."/>
            <person name="Ravi A."/>
            <person name="Getino M."/>
            <person name="Pursley I."/>
            <person name="Horton D.L."/>
            <person name="Alikhan N.F."/>
            <person name="Baker D."/>
            <person name="Gharbi K."/>
            <person name="Hall N."/>
            <person name="Watson M."/>
            <person name="Adriaenssens E.M."/>
            <person name="Foster-Nyarko E."/>
            <person name="Jarju S."/>
            <person name="Secka A."/>
            <person name="Antonio M."/>
            <person name="Oren A."/>
            <person name="Chaudhuri R.R."/>
            <person name="La Ragione R."/>
            <person name="Hildebrand F."/>
            <person name="Pallen M.J."/>
        </authorList>
    </citation>
    <scope>NUCLEOTIDE SEQUENCE</scope>
    <source>
        <strain evidence="2">CHK186-16707</strain>
    </source>
</reference>
<evidence type="ECO:0000313" key="2">
    <source>
        <dbReference type="EMBL" id="HJA07745.1"/>
    </source>
</evidence>
<dbReference type="Proteomes" id="UP000824225">
    <property type="component" value="Unassembled WGS sequence"/>
</dbReference>
<sequence length="306" mass="35191">MSSKATSFARLFFRKTDENAQAVRQILSLAIETRADFNMDFFVHNRLVYQLKGACVEVRPDALKVYLRGGVEHLPPVGMEVHVYFSSRVERKSVPFDFLTRVVSAERKGGDSFLWLNLPEKLGHNQRRYNVRVSASKEDIRDFRVWYGKPVVDAEAGDVRLRWVPISLQHVELLDISAGGLQLLVARGSPVYPHLAPREVLLVRGTFELRGKSPQQLIMVGSVVRMSKSEDASRAGLAISFKRWGKMVGGHFVWRDLGRQEGINPLADWVFQLIFNRRRLAREREEDCSSRKKYQGQDDHNQERRQ</sequence>
<accession>A0A9D2HDF0</accession>
<proteinExistence type="predicted"/>
<reference evidence="2" key="2">
    <citation type="submission" date="2021-04" db="EMBL/GenBank/DDBJ databases">
        <authorList>
            <person name="Gilroy R."/>
        </authorList>
    </citation>
    <scope>NUCLEOTIDE SEQUENCE</scope>
    <source>
        <strain evidence="2">CHK186-16707</strain>
    </source>
</reference>
<dbReference type="AlphaFoldDB" id="A0A9D2HDF0"/>
<evidence type="ECO:0000313" key="3">
    <source>
        <dbReference type="Proteomes" id="UP000824225"/>
    </source>
</evidence>
<comment type="caution">
    <text evidence="2">The sequence shown here is derived from an EMBL/GenBank/DDBJ whole genome shotgun (WGS) entry which is preliminary data.</text>
</comment>
<name>A0A9D2HDF0_9BACT</name>
<evidence type="ECO:0000256" key="1">
    <source>
        <dbReference type="SAM" id="MobiDB-lite"/>
    </source>
</evidence>
<protein>
    <submittedName>
        <fullName evidence="2">Uncharacterized protein</fullName>
    </submittedName>
</protein>